<dbReference type="SUPFAM" id="SSF56219">
    <property type="entry name" value="DNase I-like"/>
    <property type="match status" value="1"/>
</dbReference>
<organism evidence="1 2">
    <name type="scientific">Trachymyrmex cornetzi</name>
    <dbReference type="NCBI Taxonomy" id="471704"/>
    <lineage>
        <taxon>Eukaryota</taxon>
        <taxon>Metazoa</taxon>
        <taxon>Ecdysozoa</taxon>
        <taxon>Arthropoda</taxon>
        <taxon>Hexapoda</taxon>
        <taxon>Insecta</taxon>
        <taxon>Pterygota</taxon>
        <taxon>Neoptera</taxon>
        <taxon>Endopterygota</taxon>
        <taxon>Hymenoptera</taxon>
        <taxon>Apocrita</taxon>
        <taxon>Aculeata</taxon>
        <taxon>Formicoidea</taxon>
        <taxon>Formicidae</taxon>
        <taxon>Myrmicinae</taxon>
        <taxon>Trachymyrmex</taxon>
    </lineage>
</organism>
<evidence type="ECO:0008006" key="3">
    <source>
        <dbReference type="Google" id="ProtNLM"/>
    </source>
</evidence>
<dbReference type="InterPro" id="IPR036691">
    <property type="entry name" value="Endo/exonu/phosph_ase_sf"/>
</dbReference>
<dbReference type="Gene3D" id="3.60.10.10">
    <property type="entry name" value="Endonuclease/exonuclease/phosphatase"/>
    <property type="match status" value="1"/>
</dbReference>
<evidence type="ECO:0000313" key="1">
    <source>
        <dbReference type="EMBL" id="KYN27961.1"/>
    </source>
</evidence>
<evidence type="ECO:0000313" key="2">
    <source>
        <dbReference type="Proteomes" id="UP000078492"/>
    </source>
</evidence>
<keyword evidence="2" id="KW-1185">Reference proteome</keyword>
<dbReference type="Proteomes" id="UP000078492">
    <property type="component" value="Unassembled WGS sequence"/>
</dbReference>
<name>A0A151JNM0_9HYME</name>
<reference evidence="1 2" key="1">
    <citation type="submission" date="2015-09" db="EMBL/GenBank/DDBJ databases">
        <title>Trachymyrmex cornetzi WGS genome.</title>
        <authorList>
            <person name="Nygaard S."/>
            <person name="Hu H."/>
            <person name="Boomsma J."/>
            <person name="Zhang G."/>
        </authorList>
    </citation>
    <scope>NUCLEOTIDE SEQUENCE [LARGE SCALE GENOMIC DNA]</scope>
    <source>
        <strain evidence="1">Tcor2-1</strain>
        <tissue evidence="1">Whole body</tissue>
    </source>
</reference>
<proteinExistence type="predicted"/>
<accession>A0A151JNM0</accession>
<gene>
    <name evidence="1" type="ORF">ALC57_02628</name>
</gene>
<protein>
    <recommendedName>
        <fullName evidence="3">Endonuclease/exonuclease/phosphatase domain-containing protein</fullName>
    </recommendedName>
</protein>
<dbReference type="EMBL" id="KQ978849">
    <property type="protein sequence ID" value="KYN27961.1"/>
    <property type="molecule type" value="Genomic_DNA"/>
</dbReference>
<dbReference type="AlphaFoldDB" id="A0A151JNM0"/>
<sequence length="525" mass="62147">MGSIEEKSRIMRNKWKLKGRDIWIEEDLTWKERKMRWMIRRVLAKEGGRAKIGQGGYGEKGYGESGMKKGRERRGEEKVVRIVFWNVAGVGNKDREFWDNLKRWDATVLIETWVEGKREKKLRERLPDGYVWRIQNAKRRNKKGRAMGGMIMGIRRELYVGERGRREMEGMMTGVINVGESRVRVMRVYINMDLQSKLEGMTEWMEGREEGVKTVIITEEIEGEEVEERRSKNSKVNKEGRKLVGFIREKGDEQGNWTYTGGRGESVIDYVLMDEEAREQIECMEVGDAIESDHHPLIVAWRGGKGCGMRKEGGFLEVEWREGSGEENMKETEERLREVLGSIEKERGKERKGRGWWDKECIEKKKMVRRILRGWRKGSRNGEEYRREKREYKELCEYGVEIWGWKEREVESLQERYLRWMLGVERRTPGYLVREELQREKLRAKTGKRAWAFEERLRRGVGVEGWEREREQYFVERGVVVDRGVRGRGRERLILRRYKKGIGKCRGWKDGKRLGSRDIIGGMDG</sequence>
<dbReference type="STRING" id="471704.A0A151JNM0"/>